<organism evidence="1 2">
    <name type="scientific">Camelus dromedarius</name>
    <name type="common">Dromedary</name>
    <name type="synonym">Arabian camel</name>
    <dbReference type="NCBI Taxonomy" id="9838"/>
    <lineage>
        <taxon>Eukaryota</taxon>
        <taxon>Metazoa</taxon>
        <taxon>Chordata</taxon>
        <taxon>Craniata</taxon>
        <taxon>Vertebrata</taxon>
        <taxon>Euteleostomi</taxon>
        <taxon>Mammalia</taxon>
        <taxon>Eutheria</taxon>
        <taxon>Laurasiatheria</taxon>
        <taxon>Artiodactyla</taxon>
        <taxon>Tylopoda</taxon>
        <taxon>Camelidae</taxon>
        <taxon>Camelus</taxon>
    </lineage>
</organism>
<gene>
    <name evidence="1" type="ORF">Cadr_000018010</name>
</gene>
<accession>A0A5N4D722</accession>
<evidence type="ECO:0000313" key="1">
    <source>
        <dbReference type="EMBL" id="KAB1266943.1"/>
    </source>
</evidence>
<name>A0A5N4D722_CAMDR</name>
<protein>
    <submittedName>
        <fullName evidence="1">Uncharacterized protein</fullName>
    </submittedName>
</protein>
<evidence type="ECO:0000313" key="2">
    <source>
        <dbReference type="Proteomes" id="UP000299084"/>
    </source>
</evidence>
<reference evidence="1 2" key="1">
    <citation type="journal article" date="2019" name="Mol. Ecol. Resour.">
        <title>Improving Illumina assemblies with Hi-C and long reads: an example with the North African dromedary.</title>
        <authorList>
            <person name="Elbers J.P."/>
            <person name="Rogers M.F."/>
            <person name="Perelman P.L."/>
            <person name="Proskuryakova A.A."/>
            <person name="Serdyukova N.A."/>
            <person name="Johnson W.E."/>
            <person name="Horin P."/>
            <person name="Corander J."/>
            <person name="Murphy D."/>
            <person name="Burger P.A."/>
        </authorList>
    </citation>
    <scope>NUCLEOTIDE SEQUENCE [LARGE SCALE GENOMIC DNA]</scope>
    <source>
        <strain evidence="1">Drom800</strain>
        <tissue evidence="1">Blood</tissue>
    </source>
</reference>
<sequence length="64" mass="7507">MMIVVMMIQEKEEKKEEEEEEEEVIFLSAPVPVIVLSALPNELWKIRPHSRNPVMNKTQLNFAI</sequence>
<dbReference type="Proteomes" id="UP000299084">
    <property type="component" value="Unassembled WGS sequence"/>
</dbReference>
<dbReference type="EMBL" id="JWIN03000015">
    <property type="protein sequence ID" value="KAB1266943.1"/>
    <property type="molecule type" value="Genomic_DNA"/>
</dbReference>
<keyword evidence="2" id="KW-1185">Reference proteome</keyword>
<comment type="caution">
    <text evidence="1">The sequence shown here is derived from an EMBL/GenBank/DDBJ whole genome shotgun (WGS) entry which is preliminary data.</text>
</comment>
<dbReference type="AlphaFoldDB" id="A0A5N4D722"/>
<proteinExistence type="predicted"/>